<keyword evidence="5" id="KW-0408">Iron</keyword>
<dbReference type="GO" id="GO:0005783">
    <property type="term" value="C:endoplasmic reticulum"/>
    <property type="evidence" value="ECO:0007669"/>
    <property type="project" value="UniProtKB-SubCell"/>
</dbReference>
<evidence type="ECO:0000256" key="2">
    <source>
        <dbReference type="ARBA" id="ARBA00022617"/>
    </source>
</evidence>
<dbReference type="InterPro" id="IPR001199">
    <property type="entry name" value="Cyt_B5-like_heme/steroid-bd"/>
</dbReference>
<keyword evidence="7" id="KW-0472">Membrane</keyword>
<keyword evidence="7" id="KW-1133">Transmembrane helix</keyword>
<keyword evidence="2" id="KW-0349">Heme</keyword>
<dbReference type="EMBL" id="ONZQ02000009">
    <property type="protein sequence ID" value="SPO04002.1"/>
    <property type="molecule type" value="Genomic_DNA"/>
</dbReference>
<dbReference type="Pfam" id="PF00173">
    <property type="entry name" value="Cyt-b5"/>
    <property type="match status" value="1"/>
</dbReference>
<evidence type="ECO:0000256" key="5">
    <source>
        <dbReference type="ARBA" id="ARBA00023004"/>
    </source>
</evidence>
<feature type="transmembrane region" description="Helical" evidence="7">
    <location>
        <begin position="20"/>
        <end position="38"/>
    </location>
</feature>
<evidence type="ECO:0000256" key="7">
    <source>
        <dbReference type="SAM" id="Phobius"/>
    </source>
</evidence>
<comment type="caution">
    <text evidence="9">The sequence shown here is derived from an EMBL/GenBank/DDBJ whole genome shotgun (WGS) entry which is preliminary data.</text>
</comment>
<proteinExistence type="inferred from homology"/>
<dbReference type="FunFam" id="3.10.120.10:FF:000003">
    <property type="entry name" value="membrane-associated progesterone receptor component 1"/>
    <property type="match status" value="1"/>
</dbReference>
<dbReference type="SUPFAM" id="SSF55856">
    <property type="entry name" value="Cytochrome b5-like heme/steroid binding domain"/>
    <property type="match status" value="1"/>
</dbReference>
<keyword evidence="4" id="KW-0256">Endoplasmic reticulum</keyword>
<evidence type="ECO:0000256" key="6">
    <source>
        <dbReference type="ARBA" id="ARBA00038357"/>
    </source>
</evidence>
<keyword evidence="3" id="KW-0479">Metal-binding</keyword>
<keyword evidence="7" id="KW-0812">Transmembrane</keyword>
<name>A0AAE8N386_9PEZI</name>
<comment type="subcellular location">
    <subcellularLocation>
        <location evidence="1">Endoplasmic reticulum</location>
    </subcellularLocation>
</comment>
<dbReference type="InterPro" id="IPR050577">
    <property type="entry name" value="MAPR/NEUFC/NENF-like"/>
</dbReference>
<evidence type="ECO:0000259" key="8">
    <source>
        <dbReference type="SMART" id="SM01117"/>
    </source>
</evidence>
<evidence type="ECO:0000313" key="10">
    <source>
        <dbReference type="Proteomes" id="UP001187682"/>
    </source>
</evidence>
<dbReference type="Proteomes" id="UP001187682">
    <property type="component" value="Unassembled WGS sequence"/>
</dbReference>
<sequence>MEYAEQRMVQEAAKQGASAAFFTPLNTLLLGVALYAGYKLFLKTPEQPTLPPQEAPIVFRTYTPRTLIEFNGQDGRPIYLAIRGRVFDVSRKAHFYGPGGPYANFAGRDATKGLAHGSFDEDMLTKDLGAPLYDFNELGAEEMETLKGWEETFGGNYPVIGRLVSVGELEAEKEKEKK</sequence>
<evidence type="ECO:0000313" key="9">
    <source>
        <dbReference type="EMBL" id="SPO04002.1"/>
    </source>
</evidence>
<dbReference type="GO" id="GO:0020037">
    <property type="term" value="F:heme binding"/>
    <property type="evidence" value="ECO:0007669"/>
    <property type="project" value="UniProtKB-ARBA"/>
</dbReference>
<feature type="domain" description="Cytochrome b5 heme-binding" evidence="8">
    <location>
        <begin position="62"/>
        <end position="164"/>
    </location>
</feature>
<accession>A0AAE8N386</accession>
<dbReference type="GO" id="GO:0016020">
    <property type="term" value="C:membrane"/>
    <property type="evidence" value="ECO:0007669"/>
    <property type="project" value="TreeGrafter"/>
</dbReference>
<evidence type="ECO:0000256" key="3">
    <source>
        <dbReference type="ARBA" id="ARBA00022723"/>
    </source>
</evidence>
<protein>
    <submittedName>
        <fullName evidence="9">Related to DNA damage response protein</fullName>
    </submittedName>
</protein>
<dbReference type="InterPro" id="IPR036400">
    <property type="entry name" value="Cyt_B5-like_heme/steroid_sf"/>
</dbReference>
<dbReference type="PANTHER" id="PTHR10281">
    <property type="entry name" value="MEMBRANE-ASSOCIATED PROGESTERONE RECEPTOR COMPONENT-RELATED"/>
    <property type="match status" value="1"/>
</dbReference>
<dbReference type="GO" id="GO:0046872">
    <property type="term" value="F:metal ion binding"/>
    <property type="evidence" value="ECO:0007669"/>
    <property type="project" value="UniProtKB-KW"/>
</dbReference>
<dbReference type="PANTHER" id="PTHR10281:SF72">
    <property type="entry name" value="NEUDESIN"/>
    <property type="match status" value="1"/>
</dbReference>
<keyword evidence="10" id="KW-1185">Reference proteome</keyword>
<comment type="similarity">
    <text evidence="6">Belongs to the cytochrome b5 family. MAPR subfamily.</text>
</comment>
<reference evidence="9" key="1">
    <citation type="submission" date="2018-03" db="EMBL/GenBank/DDBJ databases">
        <authorList>
            <person name="Guldener U."/>
        </authorList>
    </citation>
    <scope>NUCLEOTIDE SEQUENCE</scope>
</reference>
<evidence type="ECO:0000256" key="4">
    <source>
        <dbReference type="ARBA" id="ARBA00022824"/>
    </source>
</evidence>
<dbReference type="Gene3D" id="3.10.120.10">
    <property type="entry name" value="Cytochrome b5-like heme/steroid binding domain"/>
    <property type="match status" value="1"/>
</dbReference>
<dbReference type="AlphaFoldDB" id="A0AAE8N386"/>
<organism evidence="9 10">
    <name type="scientific">Cephalotrichum gorgonifer</name>
    <dbReference type="NCBI Taxonomy" id="2041049"/>
    <lineage>
        <taxon>Eukaryota</taxon>
        <taxon>Fungi</taxon>
        <taxon>Dikarya</taxon>
        <taxon>Ascomycota</taxon>
        <taxon>Pezizomycotina</taxon>
        <taxon>Sordariomycetes</taxon>
        <taxon>Hypocreomycetidae</taxon>
        <taxon>Microascales</taxon>
        <taxon>Microascaceae</taxon>
        <taxon>Cephalotrichum</taxon>
    </lineage>
</organism>
<dbReference type="SMART" id="SM01117">
    <property type="entry name" value="Cyt-b5"/>
    <property type="match status" value="1"/>
</dbReference>
<gene>
    <name evidence="9" type="ORF">DNG_06685</name>
</gene>
<evidence type="ECO:0000256" key="1">
    <source>
        <dbReference type="ARBA" id="ARBA00004240"/>
    </source>
</evidence>